<proteinExistence type="predicted"/>
<accession>A0AAV4CZC0</accession>
<reference evidence="1 2" key="1">
    <citation type="journal article" date="2021" name="Elife">
        <title>Chloroplast acquisition without the gene transfer in kleptoplastic sea slugs, Plakobranchus ocellatus.</title>
        <authorList>
            <person name="Maeda T."/>
            <person name="Takahashi S."/>
            <person name="Yoshida T."/>
            <person name="Shimamura S."/>
            <person name="Takaki Y."/>
            <person name="Nagai Y."/>
            <person name="Toyoda A."/>
            <person name="Suzuki Y."/>
            <person name="Arimoto A."/>
            <person name="Ishii H."/>
            <person name="Satoh N."/>
            <person name="Nishiyama T."/>
            <person name="Hasebe M."/>
            <person name="Maruyama T."/>
            <person name="Minagawa J."/>
            <person name="Obokata J."/>
            <person name="Shigenobu S."/>
        </authorList>
    </citation>
    <scope>NUCLEOTIDE SEQUENCE [LARGE SCALE GENOMIC DNA]</scope>
</reference>
<dbReference type="AlphaFoldDB" id="A0AAV4CZC0"/>
<protein>
    <submittedName>
        <fullName evidence="1">Uncharacterized protein</fullName>
    </submittedName>
</protein>
<gene>
    <name evidence="1" type="ORF">PoB_006367900</name>
</gene>
<comment type="caution">
    <text evidence="1">The sequence shown here is derived from an EMBL/GenBank/DDBJ whole genome shotgun (WGS) entry which is preliminary data.</text>
</comment>
<organism evidence="1 2">
    <name type="scientific">Plakobranchus ocellatus</name>
    <dbReference type="NCBI Taxonomy" id="259542"/>
    <lineage>
        <taxon>Eukaryota</taxon>
        <taxon>Metazoa</taxon>
        <taxon>Spiralia</taxon>
        <taxon>Lophotrochozoa</taxon>
        <taxon>Mollusca</taxon>
        <taxon>Gastropoda</taxon>
        <taxon>Heterobranchia</taxon>
        <taxon>Euthyneura</taxon>
        <taxon>Panpulmonata</taxon>
        <taxon>Sacoglossa</taxon>
        <taxon>Placobranchoidea</taxon>
        <taxon>Plakobranchidae</taxon>
        <taxon>Plakobranchus</taxon>
    </lineage>
</organism>
<evidence type="ECO:0000313" key="1">
    <source>
        <dbReference type="EMBL" id="GFO37174.1"/>
    </source>
</evidence>
<dbReference type="EMBL" id="BLXT01007177">
    <property type="protein sequence ID" value="GFO37174.1"/>
    <property type="molecule type" value="Genomic_DNA"/>
</dbReference>
<name>A0AAV4CZC0_9GAST</name>
<keyword evidence="2" id="KW-1185">Reference proteome</keyword>
<sequence>MQFAACMDHVTQESSDPLLGARVPGGRFYTPLEDEECLLLNSGTDCTWTSPSTSLSWIKKMPVPWKESEIVVELGLWSILSTTPTVKSFLIVLVGTTSP</sequence>
<evidence type="ECO:0000313" key="2">
    <source>
        <dbReference type="Proteomes" id="UP000735302"/>
    </source>
</evidence>
<dbReference type="Proteomes" id="UP000735302">
    <property type="component" value="Unassembled WGS sequence"/>
</dbReference>